<sequence>MAYPHRVIILRAVESVVRHNLDTLDKGTAKVVISLASHEMTKSKGLEQLQRDHRDGSKGWSQAGNAGNVPLEKGNSRDT</sequence>
<evidence type="ECO:0000313" key="4">
    <source>
        <dbReference type="Proteomes" id="UP001145742"/>
    </source>
</evidence>
<gene>
    <name evidence="3" type="ORF">WISP_00823</name>
</gene>
<evidence type="ECO:0000259" key="2">
    <source>
        <dbReference type="Pfam" id="PF23221"/>
    </source>
</evidence>
<dbReference type="EMBL" id="WHWB01016856">
    <property type="protein sequence ID" value="KAJ7428751.1"/>
    <property type="molecule type" value="Genomic_DNA"/>
</dbReference>
<keyword evidence="4" id="KW-1185">Reference proteome</keyword>
<accession>A0ABQ9E0R8</accession>
<organism evidence="3 4">
    <name type="scientific">Willisornis vidua</name>
    <name type="common">Xingu scale-backed antbird</name>
    <dbReference type="NCBI Taxonomy" id="1566151"/>
    <lineage>
        <taxon>Eukaryota</taxon>
        <taxon>Metazoa</taxon>
        <taxon>Chordata</taxon>
        <taxon>Craniata</taxon>
        <taxon>Vertebrata</taxon>
        <taxon>Euteleostomi</taxon>
        <taxon>Archelosauria</taxon>
        <taxon>Archosauria</taxon>
        <taxon>Dinosauria</taxon>
        <taxon>Saurischia</taxon>
        <taxon>Theropoda</taxon>
        <taxon>Coelurosauria</taxon>
        <taxon>Aves</taxon>
        <taxon>Neognathae</taxon>
        <taxon>Neoaves</taxon>
        <taxon>Telluraves</taxon>
        <taxon>Australaves</taxon>
        <taxon>Passeriformes</taxon>
        <taxon>Thamnophilidae</taxon>
        <taxon>Willisornis</taxon>
    </lineage>
</organism>
<dbReference type="Pfam" id="PF23221">
    <property type="entry name" value="HEAT_MROH2B_1st"/>
    <property type="match status" value="1"/>
</dbReference>
<feature type="compositionally biased region" description="Basic and acidic residues" evidence="1">
    <location>
        <begin position="42"/>
        <end position="57"/>
    </location>
</feature>
<feature type="region of interest" description="Disordered" evidence="1">
    <location>
        <begin position="42"/>
        <end position="79"/>
    </location>
</feature>
<reference evidence="3" key="1">
    <citation type="submission" date="2019-10" db="EMBL/GenBank/DDBJ databases">
        <authorList>
            <person name="Soares A.E.R."/>
            <person name="Aleixo A."/>
            <person name="Schneider P."/>
            <person name="Miyaki C.Y."/>
            <person name="Schneider M.P."/>
            <person name="Mello C."/>
            <person name="Vasconcelos A.T.R."/>
        </authorList>
    </citation>
    <scope>NUCLEOTIDE SEQUENCE</scope>
    <source>
        <tissue evidence="3">Muscle</tissue>
    </source>
</reference>
<feature type="domain" description="MROH2B-like N-terminal HEAT-repeats" evidence="2">
    <location>
        <begin position="3"/>
        <end position="48"/>
    </location>
</feature>
<dbReference type="InterPro" id="IPR056282">
    <property type="entry name" value="MROH2B-like_N_HEAT"/>
</dbReference>
<protein>
    <recommendedName>
        <fullName evidence="2">MROH2B-like N-terminal HEAT-repeats domain-containing protein</fullName>
    </recommendedName>
</protein>
<proteinExistence type="predicted"/>
<name>A0ABQ9E0R8_9PASS</name>
<dbReference type="Proteomes" id="UP001145742">
    <property type="component" value="Unassembled WGS sequence"/>
</dbReference>
<evidence type="ECO:0000313" key="3">
    <source>
        <dbReference type="EMBL" id="KAJ7428751.1"/>
    </source>
</evidence>
<evidence type="ECO:0000256" key="1">
    <source>
        <dbReference type="SAM" id="MobiDB-lite"/>
    </source>
</evidence>
<comment type="caution">
    <text evidence="3">The sequence shown here is derived from an EMBL/GenBank/DDBJ whole genome shotgun (WGS) entry which is preliminary data.</text>
</comment>